<evidence type="ECO:0000256" key="3">
    <source>
        <dbReference type="ARBA" id="ARBA00022833"/>
    </source>
</evidence>
<feature type="region of interest" description="Disordered" evidence="5">
    <location>
        <begin position="1"/>
        <end position="32"/>
    </location>
</feature>
<feature type="compositionally biased region" description="Acidic residues" evidence="5">
    <location>
        <begin position="1"/>
        <end position="10"/>
    </location>
</feature>
<proteinExistence type="predicted"/>
<dbReference type="Pfam" id="PF00628">
    <property type="entry name" value="PHD"/>
    <property type="match status" value="1"/>
</dbReference>
<feature type="domain" description="PHD-type" evidence="6">
    <location>
        <begin position="67"/>
        <end position="119"/>
    </location>
</feature>
<dbReference type="InterPro" id="IPR011011">
    <property type="entry name" value="Znf_FYVE_PHD"/>
</dbReference>
<dbReference type="PROSITE" id="PS01359">
    <property type="entry name" value="ZF_PHD_1"/>
    <property type="match status" value="1"/>
</dbReference>
<keyword evidence="8" id="KW-1185">Reference proteome</keyword>
<dbReference type="GO" id="GO:0003677">
    <property type="term" value="F:DNA binding"/>
    <property type="evidence" value="ECO:0007669"/>
    <property type="project" value="InterPro"/>
</dbReference>
<keyword evidence="1" id="KW-0479">Metal-binding</keyword>
<dbReference type="SMART" id="SM00249">
    <property type="entry name" value="PHD"/>
    <property type="match status" value="1"/>
</dbReference>
<keyword evidence="3" id="KW-0862">Zinc</keyword>
<dbReference type="AlphaFoldDB" id="A0A0D3IAR5"/>
<dbReference type="InterPro" id="IPR001965">
    <property type="entry name" value="Znf_PHD"/>
</dbReference>
<accession>A0A0D3IAR5</accession>
<organism evidence="7 8">
    <name type="scientific">Emiliania huxleyi (strain CCMP1516)</name>
    <dbReference type="NCBI Taxonomy" id="280463"/>
    <lineage>
        <taxon>Eukaryota</taxon>
        <taxon>Haptista</taxon>
        <taxon>Haptophyta</taxon>
        <taxon>Prymnesiophyceae</taxon>
        <taxon>Isochrysidales</taxon>
        <taxon>Noelaerhabdaceae</taxon>
        <taxon>Emiliania</taxon>
    </lineage>
</organism>
<evidence type="ECO:0000256" key="1">
    <source>
        <dbReference type="ARBA" id="ARBA00022723"/>
    </source>
</evidence>
<evidence type="ECO:0000256" key="5">
    <source>
        <dbReference type="SAM" id="MobiDB-lite"/>
    </source>
</evidence>
<dbReference type="Gene3D" id="3.30.890.10">
    <property type="entry name" value="Methyl-cpg-binding Protein 2, Chain A"/>
    <property type="match status" value="1"/>
</dbReference>
<dbReference type="SUPFAM" id="SSF57903">
    <property type="entry name" value="FYVE/PHD zinc finger"/>
    <property type="match status" value="1"/>
</dbReference>
<evidence type="ECO:0000259" key="6">
    <source>
        <dbReference type="PROSITE" id="PS50016"/>
    </source>
</evidence>
<evidence type="ECO:0000313" key="8">
    <source>
        <dbReference type="Proteomes" id="UP000013827"/>
    </source>
</evidence>
<dbReference type="PANTHER" id="PTHR46309">
    <property type="entry name" value="PHD FINGER PROTEIN 12"/>
    <property type="match status" value="1"/>
</dbReference>
<dbReference type="InterPro" id="IPR013083">
    <property type="entry name" value="Znf_RING/FYVE/PHD"/>
</dbReference>
<reference evidence="7" key="2">
    <citation type="submission" date="2024-10" db="UniProtKB">
        <authorList>
            <consortium name="EnsemblProtists"/>
        </authorList>
    </citation>
    <scope>IDENTIFICATION</scope>
</reference>
<reference evidence="8" key="1">
    <citation type="journal article" date="2013" name="Nature">
        <title>Pan genome of the phytoplankton Emiliania underpins its global distribution.</title>
        <authorList>
            <person name="Read B.A."/>
            <person name="Kegel J."/>
            <person name="Klute M.J."/>
            <person name="Kuo A."/>
            <person name="Lefebvre S.C."/>
            <person name="Maumus F."/>
            <person name="Mayer C."/>
            <person name="Miller J."/>
            <person name="Monier A."/>
            <person name="Salamov A."/>
            <person name="Young J."/>
            <person name="Aguilar M."/>
            <person name="Claverie J.M."/>
            <person name="Frickenhaus S."/>
            <person name="Gonzalez K."/>
            <person name="Herman E.K."/>
            <person name="Lin Y.C."/>
            <person name="Napier J."/>
            <person name="Ogata H."/>
            <person name="Sarno A.F."/>
            <person name="Shmutz J."/>
            <person name="Schroeder D."/>
            <person name="de Vargas C."/>
            <person name="Verret F."/>
            <person name="von Dassow P."/>
            <person name="Valentin K."/>
            <person name="Van de Peer Y."/>
            <person name="Wheeler G."/>
            <person name="Dacks J.B."/>
            <person name="Delwiche C.F."/>
            <person name="Dyhrman S.T."/>
            <person name="Glockner G."/>
            <person name="John U."/>
            <person name="Richards T."/>
            <person name="Worden A.Z."/>
            <person name="Zhang X."/>
            <person name="Grigoriev I.V."/>
            <person name="Allen A.E."/>
            <person name="Bidle K."/>
            <person name="Borodovsky M."/>
            <person name="Bowler C."/>
            <person name="Brownlee C."/>
            <person name="Cock J.M."/>
            <person name="Elias M."/>
            <person name="Gladyshev V.N."/>
            <person name="Groth M."/>
            <person name="Guda C."/>
            <person name="Hadaegh A."/>
            <person name="Iglesias-Rodriguez M.D."/>
            <person name="Jenkins J."/>
            <person name="Jones B.M."/>
            <person name="Lawson T."/>
            <person name="Leese F."/>
            <person name="Lindquist E."/>
            <person name="Lobanov A."/>
            <person name="Lomsadze A."/>
            <person name="Malik S.B."/>
            <person name="Marsh M.E."/>
            <person name="Mackinder L."/>
            <person name="Mock T."/>
            <person name="Mueller-Roeber B."/>
            <person name="Pagarete A."/>
            <person name="Parker M."/>
            <person name="Probert I."/>
            <person name="Quesneville H."/>
            <person name="Raines C."/>
            <person name="Rensing S.A."/>
            <person name="Riano-Pachon D.M."/>
            <person name="Richier S."/>
            <person name="Rokitta S."/>
            <person name="Shiraiwa Y."/>
            <person name="Soanes D.M."/>
            <person name="van der Giezen M."/>
            <person name="Wahlund T.M."/>
            <person name="Williams B."/>
            <person name="Wilson W."/>
            <person name="Wolfe G."/>
            <person name="Wurch L.L."/>
        </authorList>
    </citation>
    <scope>NUCLEOTIDE SEQUENCE</scope>
</reference>
<dbReference type="HOGENOM" id="CLU_895545_0_0_1"/>
<sequence length="311" mass="33351">MRGTFEDEPAPEIGPGWVRRTKHRPKGQSGKRFDRYFLSPERHGQRRQFRSLVAAQAYHAGKLDELDAVCEACGSGVDEPGNDILLCDGCNAAHHMACLPVPLKAVPEGEWLCPACKGGPVGARPPKVRPGTIIVQKAAASPRAVTAARHSPGRLDPEFDPAVLRPALVLPARLRPACVVLGCPGEGIAQLQEPSSRAEKKQRGEECTPLESAACCSGRELMLACDVCGQAWQCSWWYRHLTDSGEAASASAAVSKAPAPARSAHTREDAGDETTPETMPDSAAAQGGKRKREACLADFFQSGPRWMGRQS</sequence>
<dbReference type="GeneID" id="17254499"/>
<dbReference type="GO" id="GO:0008270">
    <property type="term" value="F:zinc ion binding"/>
    <property type="evidence" value="ECO:0007669"/>
    <property type="project" value="UniProtKB-KW"/>
</dbReference>
<dbReference type="PANTHER" id="PTHR46309:SF1">
    <property type="entry name" value="PHD FINGER PROTEIN 12"/>
    <property type="match status" value="1"/>
</dbReference>
<dbReference type="STRING" id="2903.R1D132"/>
<dbReference type="KEGG" id="ehx:EMIHUDRAFT_453087"/>
<dbReference type="GO" id="GO:0003714">
    <property type="term" value="F:transcription corepressor activity"/>
    <property type="evidence" value="ECO:0007669"/>
    <property type="project" value="InterPro"/>
</dbReference>
<evidence type="ECO:0000313" key="7">
    <source>
        <dbReference type="EnsemblProtists" id="EOD08350"/>
    </source>
</evidence>
<dbReference type="PaxDb" id="2903-EOD08350"/>
<dbReference type="InterPro" id="IPR019787">
    <property type="entry name" value="Znf_PHD-finger"/>
</dbReference>
<dbReference type="GO" id="GO:0005634">
    <property type="term" value="C:nucleus"/>
    <property type="evidence" value="ECO:0007669"/>
    <property type="project" value="TreeGrafter"/>
</dbReference>
<dbReference type="InterPro" id="IPR042163">
    <property type="entry name" value="PHF12"/>
</dbReference>
<protein>
    <recommendedName>
        <fullName evidence="6">PHD-type domain-containing protein</fullName>
    </recommendedName>
</protein>
<dbReference type="RefSeq" id="XP_005760779.1">
    <property type="nucleotide sequence ID" value="XM_005760722.1"/>
</dbReference>
<dbReference type="Gene3D" id="3.30.40.10">
    <property type="entry name" value="Zinc/RING finger domain, C3HC4 (zinc finger)"/>
    <property type="match status" value="1"/>
</dbReference>
<dbReference type="Proteomes" id="UP000013827">
    <property type="component" value="Unassembled WGS sequence"/>
</dbReference>
<keyword evidence="2 4" id="KW-0863">Zinc-finger</keyword>
<dbReference type="SUPFAM" id="SSF54171">
    <property type="entry name" value="DNA-binding domain"/>
    <property type="match status" value="1"/>
</dbReference>
<dbReference type="eggNOG" id="KOG1246">
    <property type="taxonomic scope" value="Eukaryota"/>
</dbReference>
<name>A0A0D3IAR5_EMIH1</name>
<dbReference type="PROSITE" id="PS50016">
    <property type="entry name" value="ZF_PHD_2"/>
    <property type="match status" value="1"/>
</dbReference>
<feature type="region of interest" description="Disordered" evidence="5">
    <location>
        <begin position="252"/>
        <end position="291"/>
    </location>
</feature>
<dbReference type="GO" id="GO:0006357">
    <property type="term" value="P:regulation of transcription by RNA polymerase II"/>
    <property type="evidence" value="ECO:0007669"/>
    <property type="project" value="TreeGrafter"/>
</dbReference>
<dbReference type="InterPro" id="IPR016177">
    <property type="entry name" value="DNA-bd_dom_sf"/>
</dbReference>
<feature type="compositionally biased region" description="Low complexity" evidence="5">
    <location>
        <begin position="252"/>
        <end position="263"/>
    </location>
</feature>
<evidence type="ECO:0000256" key="4">
    <source>
        <dbReference type="PROSITE-ProRule" id="PRU00146"/>
    </source>
</evidence>
<dbReference type="EnsemblProtists" id="EOD08350">
    <property type="protein sequence ID" value="EOD08350"/>
    <property type="gene ID" value="EMIHUDRAFT_453087"/>
</dbReference>
<dbReference type="InterPro" id="IPR019786">
    <property type="entry name" value="Zinc_finger_PHD-type_CS"/>
</dbReference>
<evidence type="ECO:0000256" key="2">
    <source>
        <dbReference type="ARBA" id="ARBA00022771"/>
    </source>
</evidence>